<keyword evidence="1" id="KW-1003">Cell membrane</keyword>
<feature type="transmembrane region" description="Helical" evidence="8">
    <location>
        <begin position="144"/>
        <end position="162"/>
    </location>
</feature>
<evidence type="ECO:0000256" key="7">
    <source>
        <dbReference type="ARBA" id="ARBA00023136"/>
    </source>
</evidence>
<protein>
    <submittedName>
        <fullName evidence="9">Accessory gene regulator B</fullName>
    </submittedName>
</protein>
<dbReference type="GO" id="GO:0006508">
    <property type="term" value="P:proteolysis"/>
    <property type="evidence" value="ECO:0007669"/>
    <property type="project" value="UniProtKB-KW"/>
</dbReference>
<evidence type="ECO:0000256" key="3">
    <source>
        <dbReference type="ARBA" id="ARBA00022670"/>
    </source>
</evidence>
<keyword evidence="10" id="KW-1185">Reference proteome</keyword>
<dbReference type="GO" id="GO:0008233">
    <property type="term" value="F:peptidase activity"/>
    <property type="evidence" value="ECO:0007669"/>
    <property type="project" value="UniProtKB-KW"/>
</dbReference>
<dbReference type="OrthoDB" id="9815055at2"/>
<evidence type="ECO:0000313" key="9">
    <source>
        <dbReference type="EMBL" id="SHJ93437.1"/>
    </source>
</evidence>
<keyword evidence="5" id="KW-0378">Hydrolase</keyword>
<feature type="transmembrane region" description="Helical" evidence="8">
    <location>
        <begin position="82"/>
        <end position="100"/>
    </location>
</feature>
<keyword evidence="7 8" id="KW-0472">Membrane</keyword>
<dbReference type="SMART" id="SM00793">
    <property type="entry name" value="AgrB"/>
    <property type="match status" value="1"/>
</dbReference>
<proteinExistence type="predicted"/>
<keyword evidence="6 8" id="KW-1133">Transmembrane helix</keyword>
<feature type="transmembrane region" description="Helical" evidence="8">
    <location>
        <begin position="57"/>
        <end position="75"/>
    </location>
</feature>
<evidence type="ECO:0000256" key="5">
    <source>
        <dbReference type="ARBA" id="ARBA00022801"/>
    </source>
</evidence>
<evidence type="ECO:0000256" key="6">
    <source>
        <dbReference type="ARBA" id="ARBA00022989"/>
    </source>
</evidence>
<evidence type="ECO:0000256" key="2">
    <source>
        <dbReference type="ARBA" id="ARBA00022654"/>
    </source>
</evidence>
<evidence type="ECO:0000256" key="4">
    <source>
        <dbReference type="ARBA" id="ARBA00022692"/>
    </source>
</evidence>
<evidence type="ECO:0000313" key="10">
    <source>
        <dbReference type="Proteomes" id="UP000183975"/>
    </source>
</evidence>
<dbReference type="GO" id="GO:0016020">
    <property type="term" value="C:membrane"/>
    <property type="evidence" value="ECO:0007669"/>
    <property type="project" value="InterPro"/>
</dbReference>
<dbReference type="Proteomes" id="UP000183975">
    <property type="component" value="Unassembled WGS sequence"/>
</dbReference>
<feature type="transmembrane region" description="Helical" evidence="8">
    <location>
        <begin position="168"/>
        <end position="186"/>
    </location>
</feature>
<dbReference type="Pfam" id="PF04647">
    <property type="entry name" value="AgrB"/>
    <property type="match status" value="1"/>
</dbReference>
<organism evidence="9 10">
    <name type="scientific">Anaerotignum lactatifermentans DSM 14214</name>
    <dbReference type="NCBI Taxonomy" id="1121323"/>
    <lineage>
        <taxon>Bacteria</taxon>
        <taxon>Bacillati</taxon>
        <taxon>Bacillota</taxon>
        <taxon>Clostridia</taxon>
        <taxon>Lachnospirales</taxon>
        <taxon>Anaerotignaceae</taxon>
        <taxon>Anaerotignum</taxon>
    </lineage>
</organism>
<feature type="transmembrane region" description="Helical" evidence="8">
    <location>
        <begin position="106"/>
        <end position="123"/>
    </location>
</feature>
<dbReference type="GeneID" id="78176255"/>
<sequence>MTEKIMENVWKGMKTTGNVDEEDKEIYLFGFYQGLIFLLNLVTALLTGIILDMFLESVLFLICFIPLRIFAGGYHAKTQFRCYVMSTVTTVILLYLIAFLQKNMGVEAIALYIIATCIIWKLAPVQDKNKPLDLDEQKKYRKRVHSLLIIISCISGCLYFWGIYVVPAVVVCVVCQLSIVLIWGKLKNHAHGCTSTV</sequence>
<accession>A0A1M6NCM4</accession>
<dbReference type="InterPro" id="IPR006741">
    <property type="entry name" value="AgrB"/>
</dbReference>
<reference evidence="9 10" key="1">
    <citation type="submission" date="2016-11" db="EMBL/GenBank/DDBJ databases">
        <authorList>
            <person name="Jaros S."/>
            <person name="Januszkiewicz K."/>
            <person name="Wedrychowicz H."/>
        </authorList>
    </citation>
    <scope>NUCLEOTIDE SEQUENCE [LARGE SCALE GENOMIC DNA]</scope>
    <source>
        <strain evidence="9 10">DSM 14214</strain>
    </source>
</reference>
<keyword evidence="2" id="KW-0673">Quorum sensing</keyword>
<dbReference type="GO" id="GO:0009372">
    <property type="term" value="P:quorum sensing"/>
    <property type="evidence" value="ECO:0007669"/>
    <property type="project" value="UniProtKB-KW"/>
</dbReference>
<dbReference type="EMBL" id="FRAH01000010">
    <property type="protein sequence ID" value="SHJ93437.1"/>
    <property type="molecule type" value="Genomic_DNA"/>
</dbReference>
<gene>
    <name evidence="9" type="ORF">SAMN02745138_00822</name>
</gene>
<evidence type="ECO:0000256" key="1">
    <source>
        <dbReference type="ARBA" id="ARBA00022475"/>
    </source>
</evidence>
<evidence type="ECO:0000256" key="8">
    <source>
        <dbReference type="SAM" id="Phobius"/>
    </source>
</evidence>
<feature type="transmembrane region" description="Helical" evidence="8">
    <location>
        <begin position="26"/>
        <end position="51"/>
    </location>
</feature>
<dbReference type="RefSeq" id="WP_072849479.1">
    <property type="nucleotide sequence ID" value="NZ_FRAH01000010.1"/>
</dbReference>
<keyword evidence="3" id="KW-0645">Protease</keyword>
<dbReference type="AlphaFoldDB" id="A0A1M6NCM4"/>
<name>A0A1M6NCM4_9FIRM</name>
<keyword evidence="4 8" id="KW-0812">Transmembrane</keyword>